<name>A0A1X7TYQ2_AMPQE</name>
<proteinExistence type="predicted"/>
<dbReference type="AlphaFoldDB" id="A0A1X7TYQ2"/>
<dbReference type="EnsemblMetazoa" id="Aqu2.1.20455_001">
    <property type="protein sequence ID" value="Aqu2.1.20455_001"/>
    <property type="gene ID" value="Aqu2.1.20455"/>
</dbReference>
<dbReference type="InParanoid" id="A0A1X7TYQ2"/>
<sequence length="547" mass="63019">MHKTIADFQDDLGTVHSLDDVPVNPCDVITQANIDLPKVNVGVQVVKQKLKYVLVMLLFKSIRYQNHAAVIVIVQYPNCPLILNVCQHLKKDVDVSLLSNDDYCNDNEDDHTYSYSFNVWMNLHIHINQIQGNNRKLLILFLNQLFFLYLPNALTALTKHERCWNSQPFVNETPLGNLLILAAILYTGSLPAKALHILQALKCATIIPKTYFRQQKRFLHPAVNSVYTRHQTELVRSCCNRELILAGDGRADSPGHSAKFGSYTVIDLDTIGNSNRMEKEGLLRVMNFFKKKRLKVGTIITDKHCQINKWLRENIPKLNTTLMFGTYQKVSKRSYRSLEKQKIVSWFDNGQGQSSSVDGNPDEMEEKWATIDNHIHNVHRSHGKIFKKCIHRRLTGKRKMKRFKRQTKVSKKLSAILLDKNILKTIRRLSPKHQTSALESFHSVILHFAPKLTAYLYCGMKSRLMLAALHFNENANRLNLKRKMETSDIVLHIRKYIEELLDETVKLCKANCTSTTPQETPPSLCAYFTKPNKMDVIKEHKSRFLSK</sequence>
<dbReference type="OrthoDB" id="5967653at2759"/>
<accession>A0A1X7TYQ2</accession>
<organism evidence="1">
    <name type="scientific">Amphimedon queenslandica</name>
    <name type="common">Sponge</name>
    <dbReference type="NCBI Taxonomy" id="400682"/>
    <lineage>
        <taxon>Eukaryota</taxon>
        <taxon>Metazoa</taxon>
        <taxon>Porifera</taxon>
        <taxon>Demospongiae</taxon>
        <taxon>Heteroscleromorpha</taxon>
        <taxon>Haplosclerida</taxon>
        <taxon>Niphatidae</taxon>
        <taxon>Amphimedon</taxon>
    </lineage>
</organism>
<evidence type="ECO:0000313" key="1">
    <source>
        <dbReference type="EnsemblMetazoa" id="Aqu2.1.20455_001"/>
    </source>
</evidence>
<protein>
    <submittedName>
        <fullName evidence="1">Uncharacterized protein</fullName>
    </submittedName>
</protein>
<dbReference type="PANTHER" id="PTHR31751">
    <property type="entry name" value="SI:CH211-108C17.2-RELATED-RELATED"/>
    <property type="match status" value="1"/>
</dbReference>
<dbReference type="PANTHER" id="PTHR31751:SF42">
    <property type="entry name" value="PROTEIN CBG10204"/>
    <property type="match status" value="1"/>
</dbReference>
<reference evidence="1" key="1">
    <citation type="submission" date="2017-05" db="UniProtKB">
        <authorList>
            <consortium name="EnsemblMetazoa"/>
        </authorList>
    </citation>
    <scope>IDENTIFICATION</scope>
</reference>